<gene>
    <name evidence="2" type="ORF">SAMN05444142_10922</name>
</gene>
<reference evidence="2 3" key="1">
    <citation type="submission" date="2016-11" db="EMBL/GenBank/DDBJ databases">
        <authorList>
            <person name="Varghese N."/>
            <person name="Submissions S."/>
        </authorList>
    </citation>
    <scope>NUCLEOTIDE SEQUENCE [LARGE SCALE GENOMIC DNA]</scope>
    <source>
        <strain evidence="2 3">DSM 29620</strain>
    </source>
</reference>
<protein>
    <submittedName>
        <fullName evidence="2">Predicted kinase, aminoglycoside phosphotransferase (APT) family</fullName>
    </submittedName>
</protein>
<evidence type="ECO:0000313" key="3">
    <source>
        <dbReference type="Proteomes" id="UP000324252"/>
    </source>
</evidence>
<dbReference type="SUPFAM" id="SSF56112">
    <property type="entry name" value="Protein kinase-like (PK-like)"/>
    <property type="match status" value="1"/>
</dbReference>
<dbReference type="Proteomes" id="UP000324252">
    <property type="component" value="Unassembled WGS sequence"/>
</dbReference>
<dbReference type="InterPro" id="IPR041726">
    <property type="entry name" value="ACAD10_11_N"/>
</dbReference>
<accession>A0A1H0M226</accession>
<dbReference type="OrthoDB" id="3806873at2"/>
<keyword evidence="3" id="KW-1185">Reference proteome</keyword>
<organism evidence="2 3">
    <name type="scientific">Lutimaribacter pacificus</name>
    <dbReference type="NCBI Taxonomy" id="391948"/>
    <lineage>
        <taxon>Bacteria</taxon>
        <taxon>Pseudomonadati</taxon>
        <taxon>Pseudomonadota</taxon>
        <taxon>Alphaproteobacteria</taxon>
        <taxon>Rhodobacterales</taxon>
        <taxon>Roseobacteraceae</taxon>
        <taxon>Lutimaribacter</taxon>
    </lineage>
</organism>
<dbReference type="InterPro" id="IPR052898">
    <property type="entry name" value="ACAD10-like"/>
</dbReference>
<dbReference type="PANTHER" id="PTHR47829">
    <property type="entry name" value="HYDROLASE, PUTATIVE (AFU_ORTHOLOGUE AFUA_1G12880)-RELATED"/>
    <property type="match status" value="1"/>
</dbReference>
<keyword evidence="2" id="KW-0418">Kinase</keyword>
<dbReference type="Gene3D" id="3.90.1200.10">
    <property type="match status" value="1"/>
</dbReference>
<proteinExistence type="predicted"/>
<feature type="domain" description="Aminoglycoside phosphotransferase" evidence="1">
    <location>
        <begin position="35"/>
        <end position="273"/>
    </location>
</feature>
<dbReference type="InterPro" id="IPR011009">
    <property type="entry name" value="Kinase-like_dom_sf"/>
</dbReference>
<name>A0A1H0M226_9RHOB</name>
<keyword evidence="2" id="KW-0808">Transferase</keyword>
<dbReference type="EMBL" id="FQZZ01000009">
    <property type="protein sequence ID" value="SHK76890.1"/>
    <property type="molecule type" value="Genomic_DNA"/>
</dbReference>
<dbReference type="CDD" id="cd05154">
    <property type="entry name" value="ACAD10_11_N-like"/>
    <property type="match status" value="1"/>
</dbReference>
<dbReference type="RefSeq" id="WP_149789333.1">
    <property type="nucleotide sequence ID" value="NZ_FNIO01000009.1"/>
</dbReference>
<dbReference type="Pfam" id="PF01636">
    <property type="entry name" value="APH"/>
    <property type="match status" value="1"/>
</dbReference>
<sequence length="346" mass="38454">MTQTQRNPGQWPDETRLAAWMQENVAGFQGPVALSKFEGGQSNPTFRVDAASGRYVLRRKPLGPVLPSAHAVDREFRVLEAMRKGGVPVADVHALCQDSNVIGSDFYVMDFVDGRVFWDPRLPDMSRDERAAVFASMNSTIAQIHSLDPDAIGLSDFGRKEDYLKRQIARWTRQYEAARTGPNPAMEGLMKWLPEHVPAEHPVRVVHGDYRLDNVLIHPAEPRIVAVLDWELSTLGNPIADFAYHMLSWHFSAALFRGMAGEDLAALGIPDERQYLEQYLASTGLDAPGDWEFYIILSMFRIASILQGIARRSQDGSAANADAAEIGAKAVPISELAWGLVRARND</sequence>
<dbReference type="Gene3D" id="3.30.200.20">
    <property type="entry name" value="Phosphorylase Kinase, domain 1"/>
    <property type="match status" value="1"/>
</dbReference>
<dbReference type="AlphaFoldDB" id="A0A1H0M226"/>
<dbReference type="GO" id="GO:0016301">
    <property type="term" value="F:kinase activity"/>
    <property type="evidence" value="ECO:0007669"/>
    <property type="project" value="UniProtKB-KW"/>
</dbReference>
<dbReference type="PANTHER" id="PTHR47829:SF3">
    <property type="entry name" value="AMINOGLYCOSIDE PHOSPHOTRANSFERASE DOMAIN-CONTAINING PROTEIN"/>
    <property type="match status" value="1"/>
</dbReference>
<evidence type="ECO:0000313" key="2">
    <source>
        <dbReference type="EMBL" id="SHK76890.1"/>
    </source>
</evidence>
<dbReference type="InterPro" id="IPR002575">
    <property type="entry name" value="Aminoglycoside_PTrfase"/>
</dbReference>
<evidence type="ECO:0000259" key="1">
    <source>
        <dbReference type="Pfam" id="PF01636"/>
    </source>
</evidence>